<name>A0A1Y2BL40_9TREE</name>
<keyword evidence="2" id="KW-1185">Reference proteome</keyword>
<protein>
    <submittedName>
        <fullName evidence="1">Uncharacterized protein</fullName>
    </submittedName>
</protein>
<dbReference type="AlphaFoldDB" id="A0A1Y2BL40"/>
<sequence>MMTSSSRGLINLTRSAHTAPRRFATALSTLPNDLWRLAPLPTLPSSLATSSRITLDIFPDDPIASTLQYASDAELVNAILAKERMGSWTASIDPATAFLCLRTRPTFPQFTQRVSHVEQAYKTLRSSGLHQLLVSDLLLRNPDPQLLRDVLELDTKSTSPLRPSLVVSIYSQLHPLIQSGHAAPLSHAASMLVYRALVAEQDTELVPHLWQSIFDTSRNIERTWDMFEPILQLTQRGDADTALKFIRQMVEHDLIPEEAIDSLRPSESEDRALLVQSIVLRCCLHYKMFYRARQVSEILFETMEHLTISPPTYQLLLESCRVALAGGLLEEIKWVGEMLPCLAKHGPLPAYIFDAYISEAPWRDRLQVYAAIPHEDRAPPSPINIIRLAARCRDKAVLQQLLRDTDRHAPSAFVAQTSRFLGLLAKSNLLDQTRGFVDSWDPATPLSSQAMLDIIAALVVSDRSISPDATILAKRIIATFAARQLEQPEGLALAQAYLLINDRQLAQSVIDHLDFHDPMLRLAYQRLVYNDLGMAFTILDMSGSIPAPPIDVIAYSCVNSRWAFLTHVKLSELPENNRHDIVVLKNLRRGKIDIALRHALALDSSLSDGTWAVFLVVAARWGRWPALLQAWEVAPKTDSVVRAGHFALTRIRQGARGTEEIPYDVKLQFEDDMNRLGG</sequence>
<reference evidence="1 2" key="1">
    <citation type="submission" date="2016-07" db="EMBL/GenBank/DDBJ databases">
        <title>Pervasive Adenine N6-methylation of Active Genes in Fungi.</title>
        <authorList>
            <consortium name="DOE Joint Genome Institute"/>
            <person name="Mondo S.J."/>
            <person name="Dannebaum R.O."/>
            <person name="Kuo R.C."/>
            <person name="Labutti K."/>
            <person name="Haridas S."/>
            <person name="Kuo A."/>
            <person name="Salamov A."/>
            <person name="Ahrendt S.R."/>
            <person name="Lipzen A."/>
            <person name="Sullivan W."/>
            <person name="Andreopoulos W.B."/>
            <person name="Clum A."/>
            <person name="Lindquist E."/>
            <person name="Daum C."/>
            <person name="Ramamoorthy G.K."/>
            <person name="Gryganskyi A."/>
            <person name="Culley D."/>
            <person name="Magnuson J.K."/>
            <person name="James T.Y."/>
            <person name="O'Malley M.A."/>
            <person name="Stajich J.E."/>
            <person name="Spatafora J.W."/>
            <person name="Visel A."/>
            <person name="Grigoriev I.V."/>
        </authorList>
    </citation>
    <scope>NUCLEOTIDE SEQUENCE [LARGE SCALE GENOMIC DNA]</scope>
    <source>
        <strain evidence="1 2">68-887.2</strain>
    </source>
</reference>
<comment type="caution">
    <text evidence="1">The sequence shown here is derived from an EMBL/GenBank/DDBJ whole genome shotgun (WGS) entry which is preliminary data.</text>
</comment>
<dbReference type="Proteomes" id="UP000193986">
    <property type="component" value="Unassembled WGS sequence"/>
</dbReference>
<evidence type="ECO:0000313" key="2">
    <source>
        <dbReference type="Proteomes" id="UP000193986"/>
    </source>
</evidence>
<accession>A0A1Y2BL40</accession>
<organism evidence="1 2">
    <name type="scientific">Naematelia encephala</name>
    <dbReference type="NCBI Taxonomy" id="71784"/>
    <lineage>
        <taxon>Eukaryota</taxon>
        <taxon>Fungi</taxon>
        <taxon>Dikarya</taxon>
        <taxon>Basidiomycota</taxon>
        <taxon>Agaricomycotina</taxon>
        <taxon>Tremellomycetes</taxon>
        <taxon>Tremellales</taxon>
        <taxon>Naemateliaceae</taxon>
        <taxon>Naematelia</taxon>
    </lineage>
</organism>
<dbReference type="EMBL" id="MCFC01000001">
    <property type="protein sequence ID" value="ORY35503.1"/>
    <property type="molecule type" value="Genomic_DNA"/>
</dbReference>
<gene>
    <name evidence="1" type="ORF">BCR39DRAFT_510130</name>
</gene>
<dbReference type="OrthoDB" id="2596551at2759"/>
<dbReference type="InParanoid" id="A0A1Y2BL40"/>
<evidence type="ECO:0000313" key="1">
    <source>
        <dbReference type="EMBL" id="ORY35503.1"/>
    </source>
</evidence>
<proteinExistence type="predicted"/>